<feature type="transmembrane region" description="Helical" evidence="1">
    <location>
        <begin position="7"/>
        <end position="26"/>
    </location>
</feature>
<dbReference type="AlphaFoldDB" id="A0A0F9YXI7"/>
<evidence type="ECO:0008006" key="4">
    <source>
        <dbReference type="Google" id="ProtNLM"/>
    </source>
</evidence>
<feature type="transmembrane region" description="Helical" evidence="1">
    <location>
        <begin position="167"/>
        <end position="191"/>
    </location>
</feature>
<evidence type="ECO:0000256" key="1">
    <source>
        <dbReference type="SAM" id="Phobius"/>
    </source>
</evidence>
<feature type="transmembrane region" description="Helical" evidence="1">
    <location>
        <begin position="358"/>
        <end position="378"/>
    </location>
</feature>
<reference evidence="2 3" key="1">
    <citation type="journal article" date="2015" name="Nature">
        <title>rRNA introns, odd ribosomes, and small enigmatic genomes across a large radiation of phyla.</title>
        <authorList>
            <person name="Brown C.T."/>
            <person name="Hug L.A."/>
            <person name="Thomas B.C."/>
            <person name="Sharon I."/>
            <person name="Castelle C.J."/>
            <person name="Singh A."/>
            <person name="Wilkins M.J."/>
            <person name="Williams K.H."/>
            <person name="Banfield J.F."/>
        </authorList>
    </citation>
    <scope>NUCLEOTIDE SEQUENCE [LARGE SCALE GENOMIC DNA]</scope>
</reference>
<proteinExistence type="predicted"/>
<feature type="transmembrane region" description="Helical" evidence="1">
    <location>
        <begin position="275"/>
        <end position="300"/>
    </location>
</feature>
<sequence length="386" mass="44010">MGNKFRLVTIFIPLIILIIYFLSSAGKTPFNHFTLLADSFLKGHLYIEGDYPWLEKIPIGDNKFYVANPPMPAILAIPFVFFSNKNFPQQYISHILGMGIIGLTMIMAYRIKKKLSLMIWSGLLIGLGSIVWFLSSVGSVWYLGQITSAFFLTWALVEILGKSRPILLGILLGATFLSRSHVALTFPFIVFMNWEKFKNLKHLNILILVFSIFASFGFWYNFVRLGNPFDNGYNLIPDVSISSWFAQGLWNPIYIPKNFDILFLKMPVITNTFPYIVPSLAGMSIILTTPAFIHSFFASIKDIITKLSWISILIILFIVSSHGGTGFTQFGYRFAVDFYPFLMLLTIKGVAEHNGPKWHHWLLLIICIIVNTWGVLFINKFGWVGW</sequence>
<gene>
    <name evidence="2" type="ORF">UR21_C0014G0016</name>
</gene>
<accession>A0A0F9YXI7</accession>
<feature type="transmembrane region" description="Helical" evidence="1">
    <location>
        <begin position="307"/>
        <end position="324"/>
    </location>
</feature>
<evidence type="ECO:0000313" key="2">
    <source>
        <dbReference type="EMBL" id="KKP31186.1"/>
    </source>
</evidence>
<feature type="transmembrane region" description="Helical" evidence="1">
    <location>
        <begin position="203"/>
        <end position="223"/>
    </location>
</feature>
<protein>
    <recommendedName>
        <fullName evidence="4">Glycosyltransferase RgtA/B/C/D-like domain-containing protein</fullName>
    </recommendedName>
</protein>
<feature type="transmembrane region" description="Helical" evidence="1">
    <location>
        <begin position="115"/>
        <end position="134"/>
    </location>
</feature>
<keyword evidence="1" id="KW-0472">Membrane</keyword>
<evidence type="ECO:0000313" key="3">
    <source>
        <dbReference type="Proteomes" id="UP000034803"/>
    </source>
</evidence>
<keyword evidence="1" id="KW-1133">Transmembrane helix</keyword>
<keyword evidence="1" id="KW-0812">Transmembrane</keyword>
<comment type="caution">
    <text evidence="2">The sequence shown here is derived from an EMBL/GenBank/DDBJ whole genome shotgun (WGS) entry which is preliminary data.</text>
</comment>
<dbReference type="EMBL" id="LBOI01000014">
    <property type="protein sequence ID" value="KKP31186.1"/>
    <property type="molecule type" value="Genomic_DNA"/>
</dbReference>
<name>A0A0F9YXI7_9BACT</name>
<feature type="transmembrane region" description="Helical" evidence="1">
    <location>
        <begin position="91"/>
        <end position="108"/>
    </location>
</feature>
<dbReference type="Proteomes" id="UP000034803">
    <property type="component" value="Unassembled WGS sequence"/>
</dbReference>
<organism evidence="2 3">
    <name type="scientific">Candidatus Woesebacteria bacterium GW2011_GWC2_31_9</name>
    <dbReference type="NCBI Taxonomy" id="1618586"/>
    <lineage>
        <taxon>Bacteria</taxon>
        <taxon>Candidatus Woeseibacteriota</taxon>
    </lineage>
</organism>